<comment type="similarity">
    <text evidence="1">Belongs to the 'GDSL' lipolytic enzyme family.</text>
</comment>
<gene>
    <name evidence="3" type="ORF">Taro_043871</name>
</gene>
<dbReference type="PANTHER" id="PTHR45642">
    <property type="entry name" value="GDSL ESTERASE/LIPASE EXL3"/>
    <property type="match status" value="1"/>
</dbReference>
<dbReference type="InterPro" id="IPR001087">
    <property type="entry name" value="GDSL"/>
</dbReference>
<evidence type="ECO:0000313" key="3">
    <source>
        <dbReference type="EMBL" id="MQM10972.1"/>
    </source>
</evidence>
<feature type="chain" id="PRO_5032371946" evidence="2">
    <location>
        <begin position="24"/>
        <end position="198"/>
    </location>
</feature>
<evidence type="ECO:0000256" key="2">
    <source>
        <dbReference type="SAM" id="SignalP"/>
    </source>
</evidence>
<reference evidence="3" key="1">
    <citation type="submission" date="2017-07" db="EMBL/GenBank/DDBJ databases">
        <title>Taro Niue Genome Assembly and Annotation.</title>
        <authorList>
            <person name="Atibalentja N."/>
            <person name="Keating K."/>
            <person name="Fields C.J."/>
        </authorList>
    </citation>
    <scope>NUCLEOTIDE SEQUENCE</scope>
    <source>
        <strain evidence="3">Niue_2</strain>
        <tissue evidence="3">Leaf</tissue>
    </source>
</reference>
<name>A0A843WKH1_COLES</name>
<keyword evidence="2" id="KW-0732">Signal</keyword>
<organism evidence="3 4">
    <name type="scientific">Colocasia esculenta</name>
    <name type="common">Wild taro</name>
    <name type="synonym">Arum esculentum</name>
    <dbReference type="NCBI Taxonomy" id="4460"/>
    <lineage>
        <taxon>Eukaryota</taxon>
        <taxon>Viridiplantae</taxon>
        <taxon>Streptophyta</taxon>
        <taxon>Embryophyta</taxon>
        <taxon>Tracheophyta</taxon>
        <taxon>Spermatophyta</taxon>
        <taxon>Magnoliopsida</taxon>
        <taxon>Liliopsida</taxon>
        <taxon>Araceae</taxon>
        <taxon>Aroideae</taxon>
        <taxon>Colocasieae</taxon>
        <taxon>Colocasia</taxon>
    </lineage>
</organism>
<dbReference type="Proteomes" id="UP000652761">
    <property type="component" value="Unassembled WGS sequence"/>
</dbReference>
<protein>
    <submittedName>
        <fullName evidence="3">Uncharacterized protein</fullName>
    </submittedName>
</protein>
<dbReference type="EMBL" id="NMUH01004833">
    <property type="protein sequence ID" value="MQM10972.1"/>
    <property type="molecule type" value="Genomic_DNA"/>
</dbReference>
<dbReference type="Gene3D" id="3.40.50.1110">
    <property type="entry name" value="SGNH hydrolase"/>
    <property type="match status" value="1"/>
</dbReference>
<dbReference type="Pfam" id="PF00657">
    <property type="entry name" value="Lipase_GDSL"/>
    <property type="match status" value="1"/>
</dbReference>
<sequence length="198" mass="22045">MRSNNGSLWWWWWPRWFLHNAVSLKQQLSYYKEYQQKVVKIAGNKTTSDAIFSGGVHTLSAGTNDFLQNYYINPVYYLIYEKDARTGKQSIETRERKLGARKIGVASLPPMGCLPAAITLFGKGGNGCVKRLNGDALVFNRKINTAAGQLKKKLAGLKLVVFDIYKPLLDLIDNRASNGTPIHLPSSSLLISPSAPKS</sequence>
<dbReference type="AlphaFoldDB" id="A0A843WKH1"/>
<dbReference type="GO" id="GO:0016788">
    <property type="term" value="F:hydrolase activity, acting on ester bonds"/>
    <property type="evidence" value="ECO:0007669"/>
    <property type="project" value="InterPro"/>
</dbReference>
<accession>A0A843WKH1</accession>
<dbReference type="OrthoDB" id="1600564at2759"/>
<dbReference type="PANTHER" id="PTHR45642:SF67">
    <property type="entry name" value="GDSL-LIKE LIPASE_ACYLHYDROLASE FAMILY PROTEIN, EXPRESSED"/>
    <property type="match status" value="1"/>
</dbReference>
<dbReference type="InterPro" id="IPR036514">
    <property type="entry name" value="SGNH_hydro_sf"/>
</dbReference>
<evidence type="ECO:0000313" key="4">
    <source>
        <dbReference type="Proteomes" id="UP000652761"/>
    </source>
</evidence>
<keyword evidence="4" id="KW-1185">Reference proteome</keyword>
<comment type="caution">
    <text evidence="3">The sequence shown here is derived from an EMBL/GenBank/DDBJ whole genome shotgun (WGS) entry which is preliminary data.</text>
</comment>
<evidence type="ECO:0000256" key="1">
    <source>
        <dbReference type="ARBA" id="ARBA00008668"/>
    </source>
</evidence>
<dbReference type="InterPro" id="IPR050592">
    <property type="entry name" value="GDSL_lipolytic_enzyme"/>
</dbReference>
<feature type="signal peptide" evidence="2">
    <location>
        <begin position="1"/>
        <end position="23"/>
    </location>
</feature>
<proteinExistence type="inferred from homology"/>